<dbReference type="Proteomes" id="UP000294902">
    <property type="component" value="Unassembled WGS sequence"/>
</dbReference>
<dbReference type="Gene3D" id="3.30.750.44">
    <property type="match status" value="1"/>
</dbReference>
<organism evidence="8 9">
    <name type="scientific">Natranaerovirga pectinivora</name>
    <dbReference type="NCBI Taxonomy" id="682400"/>
    <lineage>
        <taxon>Bacteria</taxon>
        <taxon>Bacillati</taxon>
        <taxon>Bacillota</taxon>
        <taxon>Clostridia</taxon>
        <taxon>Lachnospirales</taxon>
        <taxon>Natranaerovirgaceae</taxon>
        <taxon>Natranaerovirga</taxon>
    </lineage>
</organism>
<dbReference type="CDD" id="cd07560">
    <property type="entry name" value="Peptidase_S41_CPP"/>
    <property type="match status" value="1"/>
</dbReference>
<evidence type="ECO:0000256" key="3">
    <source>
        <dbReference type="ARBA" id="ARBA00022801"/>
    </source>
</evidence>
<evidence type="ECO:0000256" key="4">
    <source>
        <dbReference type="ARBA" id="ARBA00022825"/>
    </source>
</evidence>
<keyword evidence="3 5" id="KW-0378">Hydrolase</keyword>
<accession>A0A4R3MNE5</accession>
<evidence type="ECO:0000259" key="7">
    <source>
        <dbReference type="PROSITE" id="PS50106"/>
    </source>
</evidence>
<dbReference type="InterPro" id="IPR001478">
    <property type="entry name" value="PDZ"/>
</dbReference>
<dbReference type="EMBL" id="SMAL01000006">
    <property type="protein sequence ID" value="TCT14209.1"/>
    <property type="molecule type" value="Genomic_DNA"/>
</dbReference>
<dbReference type="GO" id="GO:0008236">
    <property type="term" value="F:serine-type peptidase activity"/>
    <property type="evidence" value="ECO:0007669"/>
    <property type="project" value="UniProtKB-KW"/>
</dbReference>
<dbReference type="RefSeq" id="WP_132252427.1">
    <property type="nucleotide sequence ID" value="NZ_SMAL01000006.1"/>
</dbReference>
<sequence>MNREYLKGLISGFTIILLIGAIYIGSNNFVDFLQENGIYFEGTGVQELEVDEKINKIIRYLDNFYYEDFDTDEILDRAFKGMVAGIGDPYSTYYTEDEFRNVLESAAGEYSGIGVVISHNEVDDEFIVLLPFVGGPGDKAGLLPGDIIIQVDGISIEGMDLTETVNLIKGEVGTEVVLTIIRNNDQLEVPIIREKIDIPTVSSEMLEDNIGYLRISEFDRVTYNQFMDAINELENQGQNGLIIDLRNNPGGMLHTVIAIVDELIPKNKIIVYTEDKHGRQEIERSKTGTYFDRPLVILINEHSASASEILAGAIKDHGAGTLVGTTTFGKGLVQRLIPLGDGTAIKTTISRYFTPSGNYIHDRGIEPDVEVILPDELRFRGNLTLEEDLQLQKALEIINEKIK</sequence>
<reference evidence="8 9" key="1">
    <citation type="submission" date="2019-03" db="EMBL/GenBank/DDBJ databases">
        <title>Genomic Encyclopedia of Type Strains, Phase IV (KMG-IV): sequencing the most valuable type-strain genomes for metagenomic binning, comparative biology and taxonomic classification.</title>
        <authorList>
            <person name="Goeker M."/>
        </authorList>
    </citation>
    <scope>NUCLEOTIDE SEQUENCE [LARGE SCALE GENOMIC DNA]</scope>
    <source>
        <strain evidence="8 9">DSM 24629</strain>
    </source>
</reference>
<dbReference type="InterPro" id="IPR029045">
    <property type="entry name" value="ClpP/crotonase-like_dom_sf"/>
</dbReference>
<dbReference type="CDD" id="cd06782">
    <property type="entry name" value="cpPDZ_CPP-like"/>
    <property type="match status" value="1"/>
</dbReference>
<comment type="caution">
    <text evidence="8">The sequence shown here is derived from an EMBL/GenBank/DDBJ whole genome shotgun (WGS) entry which is preliminary data.</text>
</comment>
<dbReference type="Gene3D" id="3.90.226.10">
    <property type="entry name" value="2-enoyl-CoA Hydratase, Chain A, domain 1"/>
    <property type="match status" value="1"/>
</dbReference>
<evidence type="ECO:0000256" key="6">
    <source>
        <dbReference type="SAM" id="Phobius"/>
    </source>
</evidence>
<keyword evidence="9" id="KW-1185">Reference proteome</keyword>
<evidence type="ECO:0000256" key="5">
    <source>
        <dbReference type="RuleBase" id="RU004404"/>
    </source>
</evidence>
<dbReference type="Pfam" id="PF03572">
    <property type="entry name" value="Peptidase_S41"/>
    <property type="match status" value="1"/>
</dbReference>
<gene>
    <name evidence="8" type="ORF">EDC18_1065</name>
</gene>
<dbReference type="SUPFAM" id="SSF52096">
    <property type="entry name" value="ClpP/crotonase"/>
    <property type="match status" value="1"/>
</dbReference>
<dbReference type="InterPro" id="IPR036034">
    <property type="entry name" value="PDZ_sf"/>
</dbReference>
<keyword evidence="4 5" id="KW-0720">Serine protease</keyword>
<dbReference type="NCBIfam" id="TIGR00225">
    <property type="entry name" value="prc"/>
    <property type="match status" value="1"/>
</dbReference>
<dbReference type="GO" id="GO:0006508">
    <property type="term" value="P:proteolysis"/>
    <property type="evidence" value="ECO:0007669"/>
    <property type="project" value="UniProtKB-KW"/>
</dbReference>
<dbReference type="GO" id="GO:0030288">
    <property type="term" value="C:outer membrane-bounded periplasmic space"/>
    <property type="evidence" value="ECO:0007669"/>
    <property type="project" value="TreeGrafter"/>
</dbReference>
<dbReference type="InterPro" id="IPR041489">
    <property type="entry name" value="PDZ_6"/>
</dbReference>
<dbReference type="SMART" id="SM00245">
    <property type="entry name" value="TSPc"/>
    <property type="match status" value="1"/>
</dbReference>
<keyword evidence="6" id="KW-0812">Transmembrane</keyword>
<feature type="transmembrane region" description="Helical" evidence="6">
    <location>
        <begin position="5"/>
        <end position="25"/>
    </location>
</feature>
<dbReference type="Gene3D" id="2.30.42.10">
    <property type="match status" value="1"/>
</dbReference>
<evidence type="ECO:0000313" key="9">
    <source>
        <dbReference type="Proteomes" id="UP000294902"/>
    </source>
</evidence>
<dbReference type="PANTHER" id="PTHR32060">
    <property type="entry name" value="TAIL-SPECIFIC PROTEASE"/>
    <property type="match status" value="1"/>
</dbReference>
<dbReference type="InterPro" id="IPR004447">
    <property type="entry name" value="Peptidase_S41A"/>
</dbReference>
<dbReference type="SUPFAM" id="SSF50156">
    <property type="entry name" value="PDZ domain-like"/>
    <property type="match status" value="1"/>
</dbReference>
<name>A0A4R3MNE5_9FIRM</name>
<dbReference type="PANTHER" id="PTHR32060:SF30">
    <property type="entry name" value="CARBOXY-TERMINAL PROCESSING PROTEASE CTPA"/>
    <property type="match status" value="1"/>
</dbReference>
<keyword evidence="6" id="KW-1133">Transmembrane helix</keyword>
<protein>
    <submittedName>
        <fullName evidence="8">Carboxyl-terminal processing protease</fullName>
    </submittedName>
</protein>
<keyword evidence="2 5" id="KW-0645">Protease</keyword>
<evidence type="ECO:0000256" key="1">
    <source>
        <dbReference type="ARBA" id="ARBA00009179"/>
    </source>
</evidence>
<proteinExistence type="inferred from homology"/>
<evidence type="ECO:0000313" key="8">
    <source>
        <dbReference type="EMBL" id="TCT14209.1"/>
    </source>
</evidence>
<dbReference type="SMART" id="SM00228">
    <property type="entry name" value="PDZ"/>
    <property type="match status" value="1"/>
</dbReference>
<dbReference type="OrthoDB" id="9812068at2"/>
<dbReference type="Pfam" id="PF22694">
    <property type="entry name" value="CtpB_N-like"/>
    <property type="match status" value="1"/>
</dbReference>
<dbReference type="GO" id="GO:0007165">
    <property type="term" value="P:signal transduction"/>
    <property type="evidence" value="ECO:0007669"/>
    <property type="project" value="TreeGrafter"/>
</dbReference>
<feature type="domain" description="PDZ" evidence="7">
    <location>
        <begin position="99"/>
        <end position="169"/>
    </location>
</feature>
<dbReference type="Pfam" id="PF17820">
    <property type="entry name" value="PDZ_6"/>
    <property type="match status" value="1"/>
</dbReference>
<dbReference type="PROSITE" id="PS50106">
    <property type="entry name" value="PDZ"/>
    <property type="match status" value="1"/>
</dbReference>
<evidence type="ECO:0000256" key="2">
    <source>
        <dbReference type="ARBA" id="ARBA00022670"/>
    </source>
</evidence>
<dbReference type="InterPro" id="IPR055210">
    <property type="entry name" value="CtpA/B_N"/>
</dbReference>
<dbReference type="InterPro" id="IPR005151">
    <property type="entry name" value="Tail-specific_protease"/>
</dbReference>
<dbReference type="GO" id="GO:0004175">
    <property type="term" value="F:endopeptidase activity"/>
    <property type="evidence" value="ECO:0007669"/>
    <property type="project" value="TreeGrafter"/>
</dbReference>
<dbReference type="AlphaFoldDB" id="A0A4R3MNE5"/>
<keyword evidence="6" id="KW-0472">Membrane</keyword>
<comment type="similarity">
    <text evidence="1 5">Belongs to the peptidase S41A family.</text>
</comment>